<evidence type="ECO:0000256" key="1">
    <source>
        <dbReference type="SAM" id="MobiDB-lite"/>
    </source>
</evidence>
<sequence>MRVADRALGTGRPEGRPHSRPKLGRHATDEKIPLWGGCPPNASGLHSRPLMCSDTMSMLRPRVGSQARLYARCYTFSMDPFFETSFGGLRVRFALKDGDLFVSKDDLFAAVSECFTEGLRPHAAMFVDTGLSMLGDGEDRKVALLGGSVIGAVIHFHAAANLLDSLSGFTDVESDDLRESSFRVNTLRRWYVDTILQVDKHFGRTFMDTLHSVKDRLDRINPPLIVHVSHTEGFWTAECDELGLVTEAESYEELTDRVWAVAPELAHENLPGFDVDRLRLGFQHIQAANINAC</sequence>
<evidence type="ECO:0000313" key="4">
    <source>
        <dbReference type="Proteomes" id="UP000019812"/>
    </source>
</evidence>
<reference evidence="3 4" key="1">
    <citation type="submission" date="2014-07" db="EMBL/GenBank/DDBJ databases">
        <title>Expanding our view of genomic diversity in Candidatus Accumulibacter clades.</title>
        <authorList>
            <person name="Skennerton C.T."/>
            <person name="Barr J.J."/>
            <person name="Slater F.R."/>
            <person name="Bond P.L."/>
            <person name="Tyson G.W."/>
        </authorList>
    </citation>
    <scope>NUCLEOTIDE SEQUENCE [LARGE SCALE GENOMIC DNA]</scope>
    <source>
        <strain evidence="4">SK-01</strain>
    </source>
</reference>
<dbReference type="InterPro" id="IPR015066">
    <property type="entry name" value="DUF1902"/>
</dbReference>
<evidence type="ECO:0000313" key="3">
    <source>
        <dbReference type="EMBL" id="KFB68845.1"/>
    </source>
</evidence>
<name>A0A084Y2A1_9PROT</name>
<dbReference type="EMBL" id="JDSS02000019">
    <property type="protein sequence ID" value="KFB68845.1"/>
    <property type="molecule type" value="Genomic_DNA"/>
</dbReference>
<dbReference type="Proteomes" id="UP000019812">
    <property type="component" value="Unassembled WGS sequence"/>
</dbReference>
<organism evidence="3 4">
    <name type="scientific">Candidatus Accumulibacter vicinus</name>
    <dbReference type="NCBI Taxonomy" id="2954382"/>
    <lineage>
        <taxon>Bacteria</taxon>
        <taxon>Pseudomonadati</taxon>
        <taxon>Pseudomonadota</taxon>
        <taxon>Betaproteobacteria</taxon>
        <taxon>Candidatus Accumulibacter</taxon>
    </lineage>
</organism>
<accession>A0A084Y2A1</accession>
<dbReference type="Gene3D" id="3.30.2390.10">
    <property type="entry name" value="TTHA1013-like"/>
    <property type="match status" value="1"/>
</dbReference>
<evidence type="ECO:0000259" key="2">
    <source>
        <dbReference type="Pfam" id="PF08972"/>
    </source>
</evidence>
<feature type="domain" description="DUF1902" evidence="2">
    <location>
        <begin position="232"/>
        <end position="269"/>
    </location>
</feature>
<dbReference type="Pfam" id="PF08972">
    <property type="entry name" value="DUF1902"/>
    <property type="match status" value="1"/>
</dbReference>
<protein>
    <recommendedName>
        <fullName evidence="2">DUF1902 domain-containing protein</fullName>
    </recommendedName>
</protein>
<gene>
    <name evidence="3" type="ORF">CAPSK01_001700</name>
</gene>
<proteinExistence type="predicted"/>
<dbReference type="STRING" id="1457154.CAPSK01_001700"/>
<comment type="caution">
    <text evidence="3">The sequence shown here is derived from an EMBL/GenBank/DDBJ whole genome shotgun (WGS) entry which is preliminary data.</text>
</comment>
<feature type="region of interest" description="Disordered" evidence="1">
    <location>
        <begin position="1"/>
        <end position="26"/>
    </location>
</feature>
<dbReference type="AlphaFoldDB" id="A0A084Y2A1"/>